<dbReference type="InterPro" id="IPR001902">
    <property type="entry name" value="SLC26A/SulP_fam"/>
</dbReference>
<evidence type="ECO:0000256" key="1">
    <source>
        <dbReference type="ARBA" id="ARBA00004141"/>
    </source>
</evidence>
<evidence type="ECO:0000256" key="4">
    <source>
        <dbReference type="ARBA" id="ARBA00023136"/>
    </source>
</evidence>
<accession>A0AAN9SRU7</accession>
<keyword evidence="4 5" id="KW-0472">Membrane</keyword>
<feature type="transmembrane region" description="Helical" evidence="5">
    <location>
        <begin position="6"/>
        <end position="25"/>
    </location>
</feature>
<organism evidence="7 8">
    <name type="scientific">Psophocarpus tetragonolobus</name>
    <name type="common">Winged bean</name>
    <name type="synonym">Dolichos tetragonolobus</name>
    <dbReference type="NCBI Taxonomy" id="3891"/>
    <lineage>
        <taxon>Eukaryota</taxon>
        <taxon>Viridiplantae</taxon>
        <taxon>Streptophyta</taxon>
        <taxon>Embryophyta</taxon>
        <taxon>Tracheophyta</taxon>
        <taxon>Spermatophyta</taxon>
        <taxon>Magnoliopsida</taxon>
        <taxon>eudicotyledons</taxon>
        <taxon>Gunneridae</taxon>
        <taxon>Pentapetalae</taxon>
        <taxon>rosids</taxon>
        <taxon>fabids</taxon>
        <taxon>Fabales</taxon>
        <taxon>Fabaceae</taxon>
        <taxon>Papilionoideae</taxon>
        <taxon>50 kb inversion clade</taxon>
        <taxon>NPAAA clade</taxon>
        <taxon>indigoferoid/millettioid clade</taxon>
        <taxon>Phaseoleae</taxon>
        <taxon>Psophocarpus</taxon>
    </lineage>
</organism>
<dbReference type="InterPro" id="IPR011547">
    <property type="entry name" value="SLC26A/SulP_dom"/>
</dbReference>
<dbReference type="AlphaFoldDB" id="A0AAN9SRU7"/>
<keyword evidence="2 5" id="KW-0812">Transmembrane</keyword>
<comment type="caution">
    <text evidence="7">The sequence shown here is derived from an EMBL/GenBank/DDBJ whole genome shotgun (WGS) entry which is preliminary data.</text>
</comment>
<dbReference type="GO" id="GO:0055085">
    <property type="term" value="P:transmembrane transport"/>
    <property type="evidence" value="ECO:0007669"/>
    <property type="project" value="InterPro"/>
</dbReference>
<dbReference type="Proteomes" id="UP001386955">
    <property type="component" value="Unassembled WGS sequence"/>
</dbReference>
<protein>
    <recommendedName>
        <fullName evidence="6">SLC26A/SulP transporter domain-containing protein</fullName>
    </recommendedName>
</protein>
<evidence type="ECO:0000256" key="2">
    <source>
        <dbReference type="ARBA" id="ARBA00022692"/>
    </source>
</evidence>
<dbReference type="Pfam" id="PF00916">
    <property type="entry name" value="Sulfate_transp"/>
    <property type="match status" value="1"/>
</dbReference>
<reference evidence="7 8" key="1">
    <citation type="submission" date="2024-01" db="EMBL/GenBank/DDBJ databases">
        <title>The genomes of 5 underutilized Papilionoideae crops provide insights into root nodulation and disease resistanc.</title>
        <authorList>
            <person name="Jiang F."/>
        </authorList>
    </citation>
    <scope>NUCLEOTIDE SEQUENCE [LARGE SCALE GENOMIC DNA]</scope>
    <source>
        <strain evidence="7">DUOXIRENSHENG_FW03</strain>
        <tissue evidence="7">Leaves</tissue>
    </source>
</reference>
<comment type="subcellular location">
    <subcellularLocation>
        <location evidence="1">Membrane</location>
        <topology evidence="1">Multi-pass membrane protein</topology>
    </subcellularLocation>
</comment>
<evidence type="ECO:0000256" key="3">
    <source>
        <dbReference type="ARBA" id="ARBA00022989"/>
    </source>
</evidence>
<feature type="domain" description="SLC26A/SulP transporter" evidence="6">
    <location>
        <begin position="4"/>
        <end position="113"/>
    </location>
</feature>
<evidence type="ECO:0000313" key="8">
    <source>
        <dbReference type="Proteomes" id="UP001386955"/>
    </source>
</evidence>
<keyword evidence="3 5" id="KW-1133">Transmembrane helix</keyword>
<name>A0AAN9SRU7_PSOTE</name>
<evidence type="ECO:0000259" key="6">
    <source>
        <dbReference type="Pfam" id="PF00916"/>
    </source>
</evidence>
<evidence type="ECO:0000313" key="7">
    <source>
        <dbReference type="EMBL" id="KAK7399508.1"/>
    </source>
</evidence>
<gene>
    <name evidence="7" type="ORF">VNO78_10692</name>
</gene>
<dbReference type="EMBL" id="JAYMYS010000003">
    <property type="protein sequence ID" value="KAK7399508.1"/>
    <property type="molecule type" value="Genomic_DNA"/>
</dbReference>
<evidence type="ECO:0000256" key="5">
    <source>
        <dbReference type="SAM" id="Phobius"/>
    </source>
</evidence>
<dbReference type="PANTHER" id="PTHR11814">
    <property type="entry name" value="SULFATE TRANSPORTER"/>
    <property type="match status" value="1"/>
</dbReference>
<dbReference type="GO" id="GO:0016020">
    <property type="term" value="C:membrane"/>
    <property type="evidence" value="ECO:0007669"/>
    <property type="project" value="UniProtKB-SubCell"/>
</dbReference>
<proteinExistence type="predicted"/>
<keyword evidence="8" id="KW-1185">Reference proteome</keyword>
<sequence length="114" mass="12108">MAASNIPLVSVMLSTLIVLLTLRAYKNGVNIVRHIKGELNPISVNQIELNSPHIGELSKIGLVAAAVALTESVAFGRSFASMKGYHLDGNKEMVSLGFMNIIGCFTSSYVATGN</sequence>